<dbReference type="GO" id="GO:0004803">
    <property type="term" value="F:transposase activity"/>
    <property type="evidence" value="ECO:0007669"/>
    <property type="project" value="InterPro"/>
</dbReference>
<protein>
    <recommendedName>
        <fullName evidence="1">Transposase IS200-like domain-containing protein</fullName>
    </recommendedName>
</protein>
<dbReference type="EMBL" id="MFKT01000023">
    <property type="protein sequence ID" value="OGG52734.1"/>
    <property type="molecule type" value="Genomic_DNA"/>
</dbReference>
<dbReference type="SMART" id="SM01321">
    <property type="entry name" value="Y1_Tnp"/>
    <property type="match status" value="1"/>
</dbReference>
<dbReference type="Gene3D" id="3.30.70.1290">
    <property type="entry name" value="Transposase IS200-like"/>
    <property type="match status" value="1"/>
</dbReference>
<gene>
    <name evidence="2" type="ORF">A2851_03990</name>
</gene>
<dbReference type="Pfam" id="PF01797">
    <property type="entry name" value="Y1_Tnp"/>
    <property type="match status" value="1"/>
</dbReference>
<proteinExistence type="predicted"/>
<dbReference type="Proteomes" id="UP000176863">
    <property type="component" value="Unassembled WGS sequence"/>
</dbReference>
<dbReference type="InterPro" id="IPR036515">
    <property type="entry name" value="Transposase_17_sf"/>
</dbReference>
<dbReference type="GO" id="GO:0006313">
    <property type="term" value="P:DNA transposition"/>
    <property type="evidence" value="ECO:0007669"/>
    <property type="project" value="InterPro"/>
</dbReference>
<reference evidence="2 3" key="1">
    <citation type="journal article" date="2016" name="Nat. Commun.">
        <title>Thousands of microbial genomes shed light on interconnected biogeochemical processes in an aquifer system.</title>
        <authorList>
            <person name="Anantharaman K."/>
            <person name="Brown C.T."/>
            <person name="Hug L.A."/>
            <person name="Sharon I."/>
            <person name="Castelle C.J."/>
            <person name="Probst A.J."/>
            <person name="Thomas B.C."/>
            <person name="Singh A."/>
            <person name="Wilkins M.J."/>
            <person name="Karaoz U."/>
            <person name="Brodie E.L."/>
            <person name="Williams K.H."/>
            <person name="Hubbard S.S."/>
            <person name="Banfield J.F."/>
        </authorList>
    </citation>
    <scope>NUCLEOTIDE SEQUENCE [LARGE SCALE GENOMIC DNA]</scope>
</reference>
<sequence length="214" mass="25178">MEIYHLLNRGVEKRNVVLNDADRVRFIHDLYAFNDLNDVDANHRFREFKSPHVRVPLVDIYAFCLMPNHYHILASEIEEGGISMFMRKLNMGYAKYFNEKYKRSGVLWQGTFKRILLQRDAHFLHIPFYIHLNPLDMAFPQWRAGKVRNIDKALKFLAQYRWSSYLDYSGVKNFPSILSQELLADVLGSSARQKRIIKDIISSPNLAREASKLE</sequence>
<dbReference type="PANTHER" id="PTHR34322">
    <property type="entry name" value="TRANSPOSASE, Y1_TNP DOMAIN-CONTAINING"/>
    <property type="match status" value="1"/>
</dbReference>
<dbReference type="PANTHER" id="PTHR34322:SF2">
    <property type="entry name" value="TRANSPOSASE IS200-LIKE DOMAIN-CONTAINING PROTEIN"/>
    <property type="match status" value="1"/>
</dbReference>
<comment type="caution">
    <text evidence="2">The sequence shown here is derived from an EMBL/GenBank/DDBJ whole genome shotgun (WGS) entry which is preliminary data.</text>
</comment>
<feature type="domain" description="Transposase IS200-like" evidence="1">
    <location>
        <begin position="1"/>
        <end position="133"/>
    </location>
</feature>
<dbReference type="SUPFAM" id="SSF143422">
    <property type="entry name" value="Transposase IS200-like"/>
    <property type="match status" value="1"/>
</dbReference>
<dbReference type="InterPro" id="IPR002686">
    <property type="entry name" value="Transposase_17"/>
</dbReference>
<dbReference type="AlphaFoldDB" id="A0A1F6CUA4"/>
<evidence type="ECO:0000313" key="2">
    <source>
        <dbReference type="EMBL" id="OGG52734.1"/>
    </source>
</evidence>
<dbReference type="GO" id="GO:0003677">
    <property type="term" value="F:DNA binding"/>
    <property type="evidence" value="ECO:0007669"/>
    <property type="project" value="InterPro"/>
</dbReference>
<evidence type="ECO:0000259" key="1">
    <source>
        <dbReference type="SMART" id="SM01321"/>
    </source>
</evidence>
<name>A0A1F6CUA4_9BACT</name>
<accession>A0A1F6CUA4</accession>
<evidence type="ECO:0000313" key="3">
    <source>
        <dbReference type="Proteomes" id="UP000176863"/>
    </source>
</evidence>
<organism evidence="2 3">
    <name type="scientific">Candidatus Kaiserbacteria bacterium RIFCSPHIGHO2_01_FULL_53_29</name>
    <dbReference type="NCBI Taxonomy" id="1798480"/>
    <lineage>
        <taxon>Bacteria</taxon>
        <taxon>Candidatus Kaiseribacteriota</taxon>
    </lineage>
</organism>